<evidence type="ECO:0000313" key="4">
    <source>
        <dbReference type="Proteomes" id="UP001195724"/>
    </source>
</evidence>
<sequence length="84" mass="9391">MPAPARDSSHDLCHSPREWLVRCSDDHHRPAVCSIAVTDGHLEVWLDERTMISLDGDEIDRFRTAFADAAALAADDRAHPLTRT</sequence>
<evidence type="ECO:0000313" key="1">
    <source>
        <dbReference type="EMBL" id="MBM7813089.1"/>
    </source>
</evidence>
<reference evidence="1 4" key="1">
    <citation type="submission" date="2021-01" db="EMBL/GenBank/DDBJ databases">
        <title>Sequencing the genomes of 1000 actinobacteria strains.</title>
        <authorList>
            <person name="Klenk H.-P."/>
        </authorList>
    </citation>
    <scope>NUCLEOTIDE SEQUENCE [LARGE SCALE GENOMIC DNA]</scope>
    <source>
        <strain evidence="1 4">DSM 44581</strain>
    </source>
</reference>
<dbReference type="AlphaFoldDB" id="A0A8T8HT10"/>
<dbReference type="EMBL" id="CP072788">
    <property type="protein sequence ID" value="QTR01688.1"/>
    <property type="molecule type" value="Genomic_DNA"/>
</dbReference>
<dbReference type="Proteomes" id="UP001195724">
    <property type="component" value="Unassembled WGS sequence"/>
</dbReference>
<reference evidence="2" key="2">
    <citation type="submission" date="2021-04" db="EMBL/GenBank/DDBJ databases">
        <title>Saccharothrix algeriensis WGS.</title>
        <authorList>
            <person name="Stuskova K."/>
            <person name="Hakalova E."/>
            <person name="Tebbal A.B."/>
            <person name="Eichmeier A."/>
        </authorList>
    </citation>
    <scope>NUCLEOTIDE SEQUENCE</scope>
    <source>
        <strain evidence="2">NRRL B-24137</strain>
    </source>
</reference>
<proteinExistence type="predicted"/>
<organism evidence="2 3">
    <name type="scientific">Saccharothrix algeriensis</name>
    <dbReference type="NCBI Taxonomy" id="173560"/>
    <lineage>
        <taxon>Bacteria</taxon>
        <taxon>Bacillati</taxon>
        <taxon>Actinomycetota</taxon>
        <taxon>Actinomycetes</taxon>
        <taxon>Pseudonocardiales</taxon>
        <taxon>Pseudonocardiaceae</taxon>
        <taxon>Saccharothrix</taxon>
    </lineage>
</organism>
<dbReference type="RefSeq" id="WP_204843764.1">
    <property type="nucleotide sequence ID" value="NZ_JAFBCL010000001.1"/>
</dbReference>
<name>A0A8T8HT10_9PSEU</name>
<protein>
    <submittedName>
        <fullName evidence="2">Uncharacterized protein</fullName>
    </submittedName>
</protein>
<keyword evidence="4" id="KW-1185">Reference proteome</keyword>
<accession>A0A8T8HT10</accession>
<dbReference type="Proteomes" id="UP000671828">
    <property type="component" value="Chromosome"/>
</dbReference>
<evidence type="ECO:0000313" key="3">
    <source>
        <dbReference type="Proteomes" id="UP000671828"/>
    </source>
</evidence>
<dbReference type="EMBL" id="JAFBCL010000001">
    <property type="protein sequence ID" value="MBM7813089.1"/>
    <property type="molecule type" value="Genomic_DNA"/>
</dbReference>
<gene>
    <name evidence="2" type="ORF">J7S33_20470</name>
    <name evidence="1" type="ORF">JOE68_003954</name>
</gene>
<evidence type="ECO:0000313" key="2">
    <source>
        <dbReference type="EMBL" id="QTR01688.1"/>
    </source>
</evidence>